<sequence>MQVSRQRADQLWMLVGMFDRAVGREEMPGRASQLDAVRERLRHLIRERYPMGISGRQTSPDS</sequence>
<evidence type="ECO:0000313" key="2">
    <source>
        <dbReference type="Proteomes" id="UP000077381"/>
    </source>
</evidence>
<dbReference type="EMBL" id="LOHS01000117">
    <property type="protein sequence ID" value="OAH10876.1"/>
    <property type="molecule type" value="Genomic_DNA"/>
</dbReference>
<protein>
    <submittedName>
        <fullName evidence="1">Uncharacterized protein</fullName>
    </submittedName>
</protein>
<reference evidence="1 2" key="1">
    <citation type="submission" date="2015-12" db="EMBL/GenBank/DDBJ databases">
        <title>Genome sequence of Streptomyces sp. G25.</title>
        <authorList>
            <person name="Poehlein A."/>
            <person name="Roettig A."/>
            <person name="Hiessl S."/>
            <person name="Hauschild P."/>
            <person name="Schauer J."/>
            <person name="Madkour M.H."/>
            <person name="Al-Ansari A.M."/>
            <person name="Almakishah N.H."/>
            <person name="Steinbuechel A."/>
            <person name="Daniel R."/>
        </authorList>
    </citation>
    <scope>NUCLEOTIDE SEQUENCE [LARGE SCALE GENOMIC DNA]</scope>
    <source>
        <strain evidence="2">G25(2015)</strain>
    </source>
</reference>
<dbReference type="AlphaFoldDB" id="A0A177HJF9"/>
<accession>A0A177HJF9</accession>
<evidence type="ECO:0000313" key="1">
    <source>
        <dbReference type="EMBL" id="OAH10876.1"/>
    </source>
</evidence>
<dbReference type="STRING" id="1716141.STSP_57180"/>
<name>A0A177HJF9_9ACTN</name>
<gene>
    <name evidence="1" type="ORF">STSP_57180</name>
</gene>
<dbReference type="PATRIC" id="fig|1716141.3.peg.6012"/>
<dbReference type="Proteomes" id="UP000077381">
    <property type="component" value="Unassembled WGS sequence"/>
</dbReference>
<organism evidence="1 2">
    <name type="scientific">Streptomyces jeddahensis</name>
    <dbReference type="NCBI Taxonomy" id="1716141"/>
    <lineage>
        <taxon>Bacteria</taxon>
        <taxon>Bacillati</taxon>
        <taxon>Actinomycetota</taxon>
        <taxon>Actinomycetes</taxon>
        <taxon>Kitasatosporales</taxon>
        <taxon>Streptomycetaceae</taxon>
        <taxon>Streptomyces</taxon>
    </lineage>
</organism>
<proteinExistence type="predicted"/>
<keyword evidence="2" id="KW-1185">Reference proteome</keyword>
<comment type="caution">
    <text evidence="1">The sequence shown here is derived from an EMBL/GenBank/DDBJ whole genome shotgun (WGS) entry which is preliminary data.</text>
</comment>